<dbReference type="EMBL" id="ANIY01005476">
    <property type="protein sequence ID" value="ETP27762.1"/>
    <property type="molecule type" value="Genomic_DNA"/>
</dbReference>
<sequence>MTRVGYTLFDSLAAVFFHERIFDHQPRRILRRDENYRCNSLIRKMLSITTIGRGLHNTRVNHIDELWSPASQTRVSTALSPFGVVAEAHTLVKDYYHRKPALDLESSDVDCAGLRLADGV</sequence>
<accession>W2XZ54</accession>
<comment type="caution">
    <text evidence="1">The sequence shown here is derived from an EMBL/GenBank/DDBJ whole genome shotgun (WGS) entry which is preliminary data.</text>
</comment>
<gene>
    <name evidence="1" type="ORF">F442_22957</name>
</gene>
<name>W2XZ54_PHYNI</name>
<evidence type="ECO:0000313" key="2">
    <source>
        <dbReference type="Proteomes" id="UP000018948"/>
    </source>
</evidence>
<reference evidence="1 2" key="1">
    <citation type="submission" date="2013-11" db="EMBL/GenBank/DDBJ databases">
        <title>The Genome Sequence of Phytophthora parasitica P10297.</title>
        <authorList>
            <consortium name="The Broad Institute Genomics Platform"/>
            <person name="Russ C."/>
            <person name="Tyler B."/>
            <person name="Panabieres F."/>
            <person name="Shan W."/>
            <person name="Tripathy S."/>
            <person name="Grunwald N."/>
            <person name="Machado M."/>
            <person name="Johnson C.S."/>
            <person name="Walker B."/>
            <person name="Young S.K."/>
            <person name="Zeng Q."/>
            <person name="Gargeya S."/>
            <person name="Fitzgerald M."/>
            <person name="Haas B."/>
            <person name="Abouelleil A."/>
            <person name="Allen A.W."/>
            <person name="Alvarado L."/>
            <person name="Arachchi H.M."/>
            <person name="Berlin A.M."/>
            <person name="Chapman S.B."/>
            <person name="Gainer-Dewar J."/>
            <person name="Goldberg J."/>
            <person name="Griggs A."/>
            <person name="Gujja S."/>
            <person name="Hansen M."/>
            <person name="Howarth C."/>
            <person name="Imamovic A."/>
            <person name="Ireland A."/>
            <person name="Larimer J."/>
            <person name="McCowan C."/>
            <person name="Murphy C."/>
            <person name="Pearson M."/>
            <person name="Poon T.W."/>
            <person name="Priest M."/>
            <person name="Roberts A."/>
            <person name="Saif S."/>
            <person name="Shea T."/>
            <person name="Sisk P."/>
            <person name="Sykes S."/>
            <person name="Wortman J."/>
            <person name="Nusbaum C."/>
            <person name="Birren B."/>
        </authorList>
    </citation>
    <scope>NUCLEOTIDE SEQUENCE [LARGE SCALE GENOMIC DNA]</scope>
    <source>
        <strain evidence="1 2">P10297</strain>
    </source>
</reference>
<evidence type="ECO:0000313" key="1">
    <source>
        <dbReference type="EMBL" id="ETP27762.1"/>
    </source>
</evidence>
<organism evidence="1 2">
    <name type="scientific">Phytophthora nicotianae P10297</name>
    <dbReference type="NCBI Taxonomy" id="1317064"/>
    <lineage>
        <taxon>Eukaryota</taxon>
        <taxon>Sar</taxon>
        <taxon>Stramenopiles</taxon>
        <taxon>Oomycota</taxon>
        <taxon>Peronosporomycetes</taxon>
        <taxon>Peronosporales</taxon>
        <taxon>Peronosporaceae</taxon>
        <taxon>Phytophthora</taxon>
    </lineage>
</organism>
<dbReference type="AlphaFoldDB" id="W2XZ54"/>
<protein>
    <submittedName>
        <fullName evidence="1">Uncharacterized protein</fullName>
    </submittedName>
</protein>
<dbReference type="Proteomes" id="UP000018948">
    <property type="component" value="Unassembled WGS sequence"/>
</dbReference>
<proteinExistence type="predicted"/>